<keyword evidence="3" id="KW-1185">Reference proteome</keyword>
<evidence type="ECO:0000313" key="2">
    <source>
        <dbReference type="EMBL" id="CAH3046495.1"/>
    </source>
</evidence>
<dbReference type="Proteomes" id="UP001159428">
    <property type="component" value="Unassembled WGS sequence"/>
</dbReference>
<sequence>MKFTIFKVFFFGVFLSEVLGTKNLRDNTTSLLKKCPENQCLTEAIVCLSGSKPRGKGNSCNSDRLKVLEDEVEKLKGLLQKAGKPNGFALLDSTGHLPQKLLVAGYDKYSMYDLGW</sequence>
<dbReference type="EMBL" id="CALNXJ010000008">
    <property type="protein sequence ID" value="CAH3046495.1"/>
    <property type="molecule type" value="Genomic_DNA"/>
</dbReference>
<keyword evidence="1" id="KW-0732">Signal</keyword>
<evidence type="ECO:0000256" key="1">
    <source>
        <dbReference type="SAM" id="SignalP"/>
    </source>
</evidence>
<dbReference type="AlphaFoldDB" id="A0AAU9W805"/>
<reference evidence="2 3" key="1">
    <citation type="submission" date="2022-05" db="EMBL/GenBank/DDBJ databases">
        <authorList>
            <consortium name="Genoscope - CEA"/>
            <person name="William W."/>
        </authorList>
    </citation>
    <scope>NUCLEOTIDE SEQUENCE [LARGE SCALE GENOMIC DNA]</scope>
</reference>
<name>A0AAU9W805_9CNID</name>
<organism evidence="2 3">
    <name type="scientific">Pocillopora meandrina</name>
    <dbReference type="NCBI Taxonomy" id="46732"/>
    <lineage>
        <taxon>Eukaryota</taxon>
        <taxon>Metazoa</taxon>
        <taxon>Cnidaria</taxon>
        <taxon>Anthozoa</taxon>
        <taxon>Hexacorallia</taxon>
        <taxon>Scleractinia</taxon>
        <taxon>Astrocoeniina</taxon>
        <taxon>Pocilloporidae</taxon>
        <taxon>Pocillopora</taxon>
    </lineage>
</organism>
<protein>
    <submittedName>
        <fullName evidence="2">Uncharacterized protein</fullName>
    </submittedName>
</protein>
<accession>A0AAU9W805</accession>
<gene>
    <name evidence="2" type="ORF">PMEA_00033289</name>
</gene>
<feature type="signal peptide" evidence="1">
    <location>
        <begin position="1"/>
        <end position="20"/>
    </location>
</feature>
<proteinExistence type="predicted"/>
<evidence type="ECO:0000313" key="3">
    <source>
        <dbReference type="Proteomes" id="UP001159428"/>
    </source>
</evidence>
<comment type="caution">
    <text evidence="2">The sequence shown here is derived from an EMBL/GenBank/DDBJ whole genome shotgun (WGS) entry which is preliminary data.</text>
</comment>
<feature type="chain" id="PRO_5043818529" evidence="1">
    <location>
        <begin position="21"/>
        <end position="116"/>
    </location>
</feature>